<accession>F0P1V8</accession>
<dbReference type="InterPro" id="IPR023210">
    <property type="entry name" value="NADP_OxRdtase_dom"/>
</dbReference>
<evidence type="ECO:0000259" key="3">
    <source>
        <dbReference type="Pfam" id="PF00248"/>
    </source>
</evidence>
<dbReference type="InterPro" id="IPR036812">
    <property type="entry name" value="NAD(P)_OxRdtase_dom_sf"/>
</dbReference>
<dbReference type="RefSeq" id="WP_013599143.1">
    <property type="nucleotide sequence ID" value="NC_015144.1"/>
</dbReference>
<dbReference type="GO" id="GO:0047681">
    <property type="term" value="F:aryl-alcohol dehydrogenase (NADP+) activity"/>
    <property type="evidence" value="ECO:0007669"/>
    <property type="project" value="UniProtKB-EC"/>
</dbReference>
<dbReference type="OrthoDB" id="9773828at2"/>
<evidence type="ECO:0000256" key="2">
    <source>
        <dbReference type="SAM" id="Coils"/>
    </source>
</evidence>
<name>F0P1V8_WEEVC</name>
<evidence type="ECO:0000313" key="4">
    <source>
        <dbReference type="EMBL" id="ADX68755.1"/>
    </source>
</evidence>
<dbReference type="STRING" id="865938.Weevi_2081"/>
<dbReference type="EMBL" id="CP002455">
    <property type="protein sequence ID" value="ADX68755.1"/>
    <property type="molecule type" value="Genomic_DNA"/>
</dbReference>
<proteinExistence type="predicted"/>
<dbReference type="Proteomes" id="UP000008641">
    <property type="component" value="Chromosome"/>
</dbReference>
<keyword evidence="5" id="KW-1185">Reference proteome</keyword>
<reference evidence="5" key="2">
    <citation type="journal article" date="2011" name="Stand. Genomic Sci.">
        <title>Complete genome sequence of Weeksella virosa type strain (9751T).</title>
        <authorList>
            <person name="Lang E."/>
            <person name="Teshima H."/>
            <person name="Lucas S."/>
            <person name="Lapidus A."/>
            <person name="Hammon N."/>
            <person name="Deshpande S."/>
            <person name="Nolan M."/>
            <person name="Cheng J."/>
            <person name="Pitluck S."/>
            <person name="Liolios K."/>
            <person name="Pagani I."/>
            <person name="Mikhailova N."/>
            <person name="Ivanova N."/>
            <person name="Mavromatis K."/>
            <person name="Pati A."/>
            <person name="Tapia R."/>
            <person name="Han C."/>
            <person name="Goodwin L."/>
            <person name="Chen A."/>
            <person name="Palaniappan K."/>
            <person name="Land M."/>
            <person name="Hauser L."/>
            <person name="Chang Y."/>
            <person name="Jeffries C."/>
            <person name="Brambilla E."/>
            <person name="Kopitz M."/>
            <person name="Rohde M."/>
            <person name="Goker M."/>
            <person name="Tindall B."/>
            <person name="Detter J."/>
            <person name="Woyke T."/>
            <person name="Bristow J."/>
            <person name="Eisen J."/>
            <person name="Markowitz V."/>
            <person name="Hugenholtz P."/>
            <person name="Klenk H."/>
            <person name="Kyrpides N."/>
        </authorList>
    </citation>
    <scope>NUCLEOTIDE SEQUENCE [LARGE SCALE GENOMIC DNA]</scope>
    <source>
        <strain evidence="5">ATCC 43766 / DSM 16922 / JCM 21250 / NBRC 16016 / NCTC 11634 / CL345/78</strain>
    </source>
</reference>
<dbReference type="SUPFAM" id="SSF51430">
    <property type="entry name" value="NAD(P)-linked oxidoreductase"/>
    <property type="match status" value="1"/>
</dbReference>
<feature type="domain" description="NADP-dependent oxidoreductase" evidence="3">
    <location>
        <begin position="15"/>
        <end position="314"/>
    </location>
</feature>
<dbReference type="EC" id="1.1.1.91" evidence="4"/>
<dbReference type="KEGG" id="wvi:Weevi_2081"/>
<keyword evidence="1 4" id="KW-0560">Oxidoreductase</keyword>
<keyword evidence="2" id="KW-0175">Coiled coil</keyword>
<sequence>MIKKHLGNTDLQTAPIIFGGNVFGWTLDKEESFTILDEFVDRGFNMIDTANNYSYWVEGNVGTESEHIIGEWLKTRANRDQVIIATKVGGRNFIQKHPNTQKEHILKEVEESLKRLNTDYIDLYQTHYDDESTPVEETLSAYDKLIKEGKVRYIGASNITAIRLKESLDKAEKYNLPKYATLQPEYNLFDRQKFEEFLEPMCDKLQLGVIPYYSLASGFLSGKYRSIDDLGKSVRGKDIEKYLTPRGFSILEGLDVLAQKYQVSLSAVALHWLMNQKTIIAPIASATKSTHISSFVEAAELQMSTEDLKWLTDISRPN</sequence>
<protein>
    <submittedName>
        <fullName evidence="4">Aryl-alcohol dehydrogenase (NADP(+))</fullName>
        <ecNumber evidence="4">1.1.1.91</ecNumber>
    </submittedName>
</protein>
<dbReference type="PANTHER" id="PTHR43364">
    <property type="entry name" value="NADH-SPECIFIC METHYLGLYOXAL REDUCTASE-RELATED"/>
    <property type="match status" value="1"/>
</dbReference>
<dbReference type="FunFam" id="3.20.20.100:FF:000004">
    <property type="entry name" value="Oxidoreductase, aldo/keto reductase"/>
    <property type="match status" value="1"/>
</dbReference>
<dbReference type="CDD" id="cd19081">
    <property type="entry name" value="AKR_AKR9C1"/>
    <property type="match status" value="1"/>
</dbReference>
<reference evidence="4 5" key="1">
    <citation type="journal article" date="2011" name="Stand. Genomic Sci.">
        <title>Complete genome sequence of Weeksella virosa type strain (9751).</title>
        <authorList>
            <person name="Lang E."/>
            <person name="Teshima H."/>
            <person name="Lucas S."/>
            <person name="Lapidus A."/>
            <person name="Hammon N."/>
            <person name="Deshpande S."/>
            <person name="Nolan M."/>
            <person name="Cheng J.F."/>
            <person name="Pitluck S."/>
            <person name="Liolios K."/>
            <person name="Pagani I."/>
            <person name="Mikhailova N."/>
            <person name="Ivanova N."/>
            <person name="Mavromatis K."/>
            <person name="Pati A."/>
            <person name="Tapia R."/>
            <person name="Han C."/>
            <person name="Goodwin L."/>
            <person name="Chen A."/>
            <person name="Palaniappan K."/>
            <person name="Land M."/>
            <person name="Hauser L."/>
            <person name="Chang Y.J."/>
            <person name="Jeffries C.D."/>
            <person name="Brambilla E.M."/>
            <person name="Kopitz M."/>
            <person name="Rohde M."/>
            <person name="Goker M."/>
            <person name="Tindall B.J."/>
            <person name="Detter J.C."/>
            <person name="Woyke T."/>
            <person name="Bristow J."/>
            <person name="Eisen J.A."/>
            <person name="Markowitz V."/>
            <person name="Hugenholtz P."/>
            <person name="Klenk H.P."/>
            <person name="Kyrpides N.C."/>
        </authorList>
    </citation>
    <scope>NUCLEOTIDE SEQUENCE [LARGE SCALE GENOMIC DNA]</scope>
    <source>
        <strain evidence="5">ATCC 43766 / DSM 16922 / JCM 21250 / NBRC 16016 / NCTC 11634 / CL345/78</strain>
    </source>
</reference>
<dbReference type="InterPro" id="IPR050523">
    <property type="entry name" value="AKR_Detox_Biosynth"/>
</dbReference>
<dbReference type="Pfam" id="PF00248">
    <property type="entry name" value="Aldo_ket_red"/>
    <property type="match status" value="1"/>
</dbReference>
<dbReference type="GO" id="GO:0005829">
    <property type="term" value="C:cytosol"/>
    <property type="evidence" value="ECO:0007669"/>
    <property type="project" value="TreeGrafter"/>
</dbReference>
<dbReference type="Gene3D" id="3.20.20.100">
    <property type="entry name" value="NADP-dependent oxidoreductase domain"/>
    <property type="match status" value="1"/>
</dbReference>
<gene>
    <name evidence="4" type="ordered locus">Weevi_2081</name>
</gene>
<dbReference type="PANTHER" id="PTHR43364:SF6">
    <property type="entry name" value="OXIDOREDUCTASE-RELATED"/>
    <property type="match status" value="1"/>
</dbReference>
<dbReference type="AlphaFoldDB" id="F0P1V8"/>
<dbReference type="eggNOG" id="COG0667">
    <property type="taxonomic scope" value="Bacteria"/>
</dbReference>
<feature type="coiled-coil region" evidence="2">
    <location>
        <begin position="99"/>
        <end position="126"/>
    </location>
</feature>
<evidence type="ECO:0000313" key="5">
    <source>
        <dbReference type="Proteomes" id="UP000008641"/>
    </source>
</evidence>
<evidence type="ECO:0000256" key="1">
    <source>
        <dbReference type="ARBA" id="ARBA00023002"/>
    </source>
</evidence>
<organism evidence="4 5">
    <name type="scientific">Weeksella virosa (strain ATCC 43766 / DSM 16922 / JCM 21250 / CCUG 30538 / CDC 9751 / IAM 14551 / NBRC 16016 / NCTC 11634 / CL345/78)</name>
    <dbReference type="NCBI Taxonomy" id="865938"/>
    <lineage>
        <taxon>Bacteria</taxon>
        <taxon>Pseudomonadati</taxon>
        <taxon>Bacteroidota</taxon>
        <taxon>Flavobacteriia</taxon>
        <taxon>Flavobacteriales</taxon>
        <taxon>Weeksellaceae</taxon>
        <taxon>Weeksella</taxon>
    </lineage>
</organism>
<dbReference type="HOGENOM" id="CLU_023205_2_0_10"/>